<organism evidence="1 2">
    <name type="scientific">Cotesia congregata</name>
    <name type="common">Parasitoid wasp</name>
    <name type="synonym">Apanteles congregatus</name>
    <dbReference type="NCBI Taxonomy" id="51543"/>
    <lineage>
        <taxon>Eukaryota</taxon>
        <taxon>Metazoa</taxon>
        <taxon>Ecdysozoa</taxon>
        <taxon>Arthropoda</taxon>
        <taxon>Hexapoda</taxon>
        <taxon>Insecta</taxon>
        <taxon>Pterygota</taxon>
        <taxon>Neoptera</taxon>
        <taxon>Endopterygota</taxon>
        <taxon>Hymenoptera</taxon>
        <taxon>Apocrita</taxon>
        <taxon>Ichneumonoidea</taxon>
        <taxon>Braconidae</taxon>
        <taxon>Microgastrinae</taxon>
        <taxon>Cotesia</taxon>
    </lineage>
</organism>
<reference evidence="1" key="1">
    <citation type="submission" date="2021-04" db="EMBL/GenBank/DDBJ databases">
        <authorList>
            <person name="Chebbi M.A.C M."/>
        </authorList>
    </citation>
    <scope>NUCLEOTIDE SEQUENCE</scope>
</reference>
<gene>
    <name evidence="1" type="ORF">HICCMSTLAB_LOCUS12783</name>
</gene>
<dbReference type="Proteomes" id="UP000786811">
    <property type="component" value="Unassembled WGS sequence"/>
</dbReference>
<sequence length="134" mass="15676">MNYYNTLGCEPFWNDKNAESWTKETWSRLRCGNIGRHNKKGYKAWDCRLCHSEPETIEHLLICREARMLCTPKIADKIQALTDGKYDADLQFLVKELLRGPPNIEICILFKVIENKINSPDGDAEKDYRYMGCR</sequence>
<name>A0A8J2HLK3_COTCN</name>
<proteinExistence type="predicted"/>
<dbReference type="AlphaFoldDB" id="A0A8J2HLK3"/>
<evidence type="ECO:0000313" key="2">
    <source>
        <dbReference type="Proteomes" id="UP000786811"/>
    </source>
</evidence>
<protein>
    <submittedName>
        <fullName evidence="1">Uncharacterized protein</fullName>
    </submittedName>
</protein>
<accession>A0A8J2HLK3</accession>
<keyword evidence="2" id="KW-1185">Reference proteome</keyword>
<comment type="caution">
    <text evidence="1">The sequence shown here is derived from an EMBL/GenBank/DDBJ whole genome shotgun (WGS) entry which is preliminary data.</text>
</comment>
<evidence type="ECO:0000313" key="1">
    <source>
        <dbReference type="EMBL" id="CAG5107517.1"/>
    </source>
</evidence>
<dbReference type="EMBL" id="CAJNRD030001124">
    <property type="protein sequence ID" value="CAG5107517.1"/>
    <property type="molecule type" value="Genomic_DNA"/>
</dbReference>